<evidence type="ECO:0000313" key="9">
    <source>
        <dbReference type="EMBL" id="CDN88386.1"/>
    </source>
</evidence>
<dbReference type="InterPro" id="IPR046348">
    <property type="entry name" value="SIS_dom_sf"/>
</dbReference>
<dbReference type="PANTHER" id="PTHR11469:SF1">
    <property type="entry name" value="GLUCOSE-6-PHOSPHATE ISOMERASE"/>
    <property type="match status" value="1"/>
</dbReference>
<dbReference type="InterPro" id="IPR001672">
    <property type="entry name" value="G6P_Isomerase"/>
</dbReference>
<name>A0A1L1PQQ2_HYDIT</name>
<keyword evidence="3 7" id="KW-0312">Gluconeogenesis</keyword>
<accession>A0A1L1PQQ2</accession>
<feature type="active site" evidence="7">
    <location>
        <position position="511"/>
    </location>
</feature>
<dbReference type="GO" id="GO:0006096">
    <property type="term" value="P:glycolytic process"/>
    <property type="evidence" value="ECO:0007669"/>
    <property type="project" value="UniProtKB-UniRule"/>
</dbReference>
<keyword evidence="5 7" id="KW-0413">Isomerase</keyword>
<feature type="active site" description="Proton donor" evidence="7">
    <location>
        <position position="349"/>
    </location>
</feature>
<dbReference type="Gene3D" id="3.40.50.10490">
    <property type="entry name" value="Glucose-6-phosphate isomerase like protein, domain 1"/>
    <property type="match status" value="2"/>
</dbReference>
<organism evidence="9 10">
    <name type="scientific">Hydrogenophaga intermedia</name>
    <dbReference type="NCBI Taxonomy" id="65786"/>
    <lineage>
        <taxon>Bacteria</taxon>
        <taxon>Pseudomonadati</taxon>
        <taxon>Pseudomonadota</taxon>
        <taxon>Betaproteobacteria</taxon>
        <taxon>Burkholderiales</taxon>
        <taxon>Comamonadaceae</taxon>
        <taxon>Hydrogenophaga</taxon>
    </lineage>
</organism>
<sequence>MSLPTALPAWHSLDRLATQAQPHLRELLAEPGRAERLTWSTAGLTLDASRQRLTPAIEQALLELAAQSGLADRREAMFRGDAINTTEDRPVLHVALRGGESGGPWGNQIHAQVQRELDRVCRFAEEVRAGTARGHANDAFTDVVNIGIGGSDLGPRMAADALAHLASDAVRVHYVSNPDAWALWSVLRGLDARRTLFIVSSKTFTTQETLTNAASARHWLADNGVPADAIAKHLVAITATPAKSAELGYDPERTFLFWDWVGGRYSLWSSLGLPLAIGIGAAAFRQLLAGGRAMDEHFQHAPLAENLPVRLALHGVWNRNFLRMPTQLIASYASRLVRFVPFVQQMDMESNGKRMQLDGTEAAVDTGPIVWGGLGIDGQHAYFQLVHQGRHALPVDFIGVQSEDTPLPLAGAHHAVVNLNLRAQAQAMALGRTLQETEAQLLQDGADAETAHALAPHRQFPGDIPSHILWLDRLDPERLGALIALYEHKVFCQAAIWNINAFDQWGVELGKTMAKALERAGG</sequence>
<reference evidence="10" key="1">
    <citation type="submission" date="2014-11" db="EMBL/GenBank/DDBJ databases">
        <title>Draft genome sequence of Hydrogenophaga intermedia S1.</title>
        <authorList>
            <person name="Gan H.M."/>
            <person name="Chew T.H."/>
            <person name="Stolz A."/>
        </authorList>
    </citation>
    <scope>NUCLEOTIDE SEQUENCE [LARGE SCALE GENOMIC DNA]</scope>
    <source>
        <strain evidence="10">S1</strain>
    </source>
</reference>
<feature type="active site" evidence="7">
    <location>
        <position position="380"/>
    </location>
</feature>
<dbReference type="Proteomes" id="UP000028878">
    <property type="component" value="Unassembled WGS sequence"/>
</dbReference>
<dbReference type="GO" id="GO:0005829">
    <property type="term" value="C:cytosol"/>
    <property type="evidence" value="ECO:0007669"/>
    <property type="project" value="TreeGrafter"/>
</dbReference>
<dbReference type="InterPro" id="IPR035476">
    <property type="entry name" value="SIS_PGI_1"/>
</dbReference>
<proteinExistence type="inferred from homology"/>
<dbReference type="NCBIfam" id="NF001211">
    <property type="entry name" value="PRK00179.1"/>
    <property type="match status" value="1"/>
</dbReference>
<evidence type="ECO:0000256" key="5">
    <source>
        <dbReference type="ARBA" id="ARBA00023235"/>
    </source>
</evidence>
<protein>
    <recommendedName>
        <fullName evidence="7">Glucose-6-phosphate isomerase</fullName>
        <shortName evidence="7">GPI</shortName>
        <ecNumber evidence="7">5.3.1.9</ecNumber>
    </recommendedName>
    <alternativeName>
        <fullName evidence="7">Phosphoglucose isomerase</fullName>
        <shortName evidence="7">PGI</shortName>
    </alternativeName>
    <alternativeName>
        <fullName evidence="7">Phosphohexose isomerase</fullName>
        <shortName evidence="7">PHI</shortName>
    </alternativeName>
</protein>
<evidence type="ECO:0000256" key="1">
    <source>
        <dbReference type="ARBA" id="ARBA00004926"/>
    </source>
</evidence>
<dbReference type="PANTHER" id="PTHR11469">
    <property type="entry name" value="GLUCOSE-6-PHOSPHATE ISOMERASE"/>
    <property type="match status" value="1"/>
</dbReference>
<dbReference type="RefSeq" id="WP_009518169.1">
    <property type="nucleotide sequence ID" value="NZ_CCAE010000023.1"/>
</dbReference>
<comment type="function">
    <text evidence="7">Catalyzes the reversible isomerization of glucose-6-phosphate to fructose-6-phosphate.</text>
</comment>
<dbReference type="Pfam" id="PF00342">
    <property type="entry name" value="PGI"/>
    <property type="match status" value="1"/>
</dbReference>
<dbReference type="GO" id="GO:0048029">
    <property type="term" value="F:monosaccharide binding"/>
    <property type="evidence" value="ECO:0007669"/>
    <property type="project" value="TreeGrafter"/>
</dbReference>
<evidence type="ECO:0000256" key="2">
    <source>
        <dbReference type="ARBA" id="ARBA00006604"/>
    </source>
</evidence>
<comment type="similarity">
    <text evidence="2 7 8">Belongs to the GPI family.</text>
</comment>
<comment type="catalytic activity">
    <reaction evidence="6 7 8">
        <text>alpha-D-glucose 6-phosphate = beta-D-fructose 6-phosphate</text>
        <dbReference type="Rhea" id="RHEA:11816"/>
        <dbReference type="ChEBI" id="CHEBI:57634"/>
        <dbReference type="ChEBI" id="CHEBI:58225"/>
        <dbReference type="EC" id="5.3.1.9"/>
    </reaction>
</comment>
<dbReference type="InterPro" id="IPR023096">
    <property type="entry name" value="G6P_Isomerase_C"/>
</dbReference>
<dbReference type="PRINTS" id="PR00662">
    <property type="entry name" value="G6PISOMERASE"/>
</dbReference>
<evidence type="ECO:0000256" key="4">
    <source>
        <dbReference type="ARBA" id="ARBA00023152"/>
    </source>
</evidence>
<dbReference type="GO" id="GO:0006094">
    <property type="term" value="P:gluconeogenesis"/>
    <property type="evidence" value="ECO:0007669"/>
    <property type="project" value="UniProtKB-UniRule"/>
</dbReference>
<dbReference type="HAMAP" id="MF_00473">
    <property type="entry name" value="G6P_isomerase"/>
    <property type="match status" value="1"/>
</dbReference>
<keyword evidence="10" id="KW-1185">Reference proteome</keyword>
<gene>
    <name evidence="7 9" type="primary">pgi</name>
    <name evidence="9" type="ORF">BN948_02820</name>
</gene>
<dbReference type="GO" id="GO:0051156">
    <property type="term" value="P:glucose 6-phosphate metabolic process"/>
    <property type="evidence" value="ECO:0007669"/>
    <property type="project" value="TreeGrafter"/>
</dbReference>
<comment type="pathway">
    <text evidence="1 7 8">Carbohydrate degradation; glycolysis; D-glyceraldehyde 3-phosphate and glycerone phosphate from D-glucose: step 2/4.</text>
</comment>
<dbReference type="EMBL" id="CCAE010000023">
    <property type="protein sequence ID" value="CDN88386.1"/>
    <property type="molecule type" value="Genomic_DNA"/>
</dbReference>
<dbReference type="GO" id="GO:0097367">
    <property type="term" value="F:carbohydrate derivative binding"/>
    <property type="evidence" value="ECO:0007669"/>
    <property type="project" value="InterPro"/>
</dbReference>
<evidence type="ECO:0000256" key="3">
    <source>
        <dbReference type="ARBA" id="ARBA00022432"/>
    </source>
</evidence>
<dbReference type="InterPro" id="IPR035482">
    <property type="entry name" value="SIS_PGI_2"/>
</dbReference>
<evidence type="ECO:0000313" key="10">
    <source>
        <dbReference type="Proteomes" id="UP000028878"/>
    </source>
</evidence>
<dbReference type="EC" id="5.3.1.9" evidence="7"/>
<dbReference type="GO" id="GO:0004347">
    <property type="term" value="F:glucose-6-phosphate isomerase activity"/>
    <property type="evidence" value="ECO:0007669"/>
    <property type="project" value="UniProtKB-UniRule"/>
</dbReference>
<dbReference type="AlphaFoldDB" id="A0A1L1PQQ2"/>
<evidence type="ECO:0000256" key="8">
    <source>
        <dbReference type="RuleBase" id="RU000612"/>
    </source>
</evidence>
<dbReference type="UniPathway" id="UPA00138"/>
<dbReference type="CDD" id="cd05016">
    <property type="entry name" value="SIS_PGI_2"/>
    <property type="match status" value="1"/>
</dbReference>
<dbReference type="PROSITE" id="PS00174">
    <property type="entry name" value="P_GLUCOSE_ISOMERASE_2"/>
    <property type="match status" value="1"/>
</dbReference>
<comment type="subcellular location">
    <subcellularLocation>
        <location evidence="7">Cytoplasm</location>
    </subcellularLocation>
</comment>
<dbReference type="Gene3D" id="1.10.1390.10">
    <property type="match status" value="1"/>
</dbReference>
<evidence type="ECO:0000256" key="7">
    <source>
        <dbReference type="HAMAP-Rule" id="MF_00473"/>
    </source>
</evidence>
<dbReference type="UniPathway" id="UPA00109">
    <property type="reaction ID" value="UER00181"/>
</dbReference>
<dbReference type="PROSITE" id="PS00765">
    <property type="entry name" value="P_GLUCOSE_ISOMERASE_1"/>
    <property type="match status" value="1"/>
</dbReference>
<comment type="pathway">
    <text evidence="7">Carbohydrate biosynthesis; gluconeogenesis.</text>
</comment>
<dbReference type="CDD" id="cd05015">
    <property type="entry name" value="SIS_PGI_1"/>
    <property type="match status" value="1"/>
</dbReference>
<evidence type="ECO:0000256" key="6">
    <source>
        <dbReference type="ARBA" id="ARBA00029321"/>
    </source>
</evidence>
<dbReference type="PROSITE" id="PS51463">
    <property type="entry name" value="P_GLUCOSE_ISOMERASE_3"/>
    <property type="match status" value="1"/>
</dbReference>
<keyword evidence="7" id="KW-0963">Cytoplasm</keyword>
<dbReference type="InterPro" id="IPR018189">
    <property type="entry name" value="Phosphoglucose_isomerase_CS"/>
</dbReference>
<keyword evidence="4 7" id="KW-0324">Glycolysis</keyword>
<dbReference type="SUPFAM" id="SSF53697">
    <property type="entry name" value="SIS domain"/>
    <property type="match status" value="1"/>
</dbReference>